<name>A0AA37HQP2_9HYPH</name>
<dbReference type="AlphaFoldDB" id="A0AA37HQP2"/>
<accession>A0AA37HQP2</accession>
<comment type="caution">
    <text evidence="1">The sequence shown here is derived from an EMBL/GenBank/DDBJ whole genome shotgun (WGS) entry which is preliminary data.</text>
</comment>
<dbReference type="EMBL" id="BPQM01000081">
    <property type="protein sequence ID" value="GJD80065.1"/>
    <property type="molecule type" value="Genomic_DNA"/>
</dbReference>
<reference evidence="1" key="1">
    <citation type="journal article" date="2016" name="Front. Microbiol.">
        <title>Genome Sequence of the Piezophilic, Mesophilic Sulfate-Reducing Bacterium Desulfovibrio indicus J2T.</title>
        <authorList>
            <person name="Cao J."/>
            <person name="Maignien L."/>
            <person name="Shao Z."/>
            <person name="Alain K."/>
            <person name="Jebbar M."/>
        </authorList>
    </citation>
    <scope>NUCLEOTIDE SEQUENCE</scope>
    <source>
        <strain evidence="1">NBRC 103626</strain>
    </source>
</reference>
<protein>
    <submittedName>
        <fullName evidence="1">Uncharacterized protein</fullName>
    </submittedName>
</protein>
<dbReference type="Proteomes" id="UP001055108">
    <property type="component" value="Unassembled WGS sequence"/>
</dbReference>
<keyword evidence="2" id="KW-1185">Reference proteome</keyword>
<sequence>MRRAFWSAVDLLYRLNIEPAVLVRSLAGRNFDDLTPPRPHRVCPRANTAGTLMAAAGSPRELRLAARKL</sequence>
<evidence type="ECO:0000313" key="2">
    <source>
        <dbReference type="Proteomes" id="UP001055108"/>
    </source>
</evidence>
<evidence type="ECO:0000313" key="1">
    <source>
        <dbReference type="EMBL" id="GJD80065.1"/>
    </source>
</evidence>
<organism evidence="1 2">
    <name type="scientific">Methylobacterium gregans</name>
    <dbReference type="NCBI Taxonomy" id="374424"/>
    <lineage>
        <taxon>Bacteria</taxon>
        <taxon>Pseudomonadati</taxon>
        <taxon>Pseudomonadota</taxon>
        <taxon>Alphaproteobacteria</taxon>
        <taxon>Hyphomicrobiales</taxon>
        <taxon>Methylobacteriaceae</taxon>
        <taxon>Methylobacterium</taxon>
    </lineage>
</organism>
<reference evidence="1" key="2">
    <citation type="submission" date="2021-08" db="EMBL/GenBank/DDBJ databases">
        <authorList>
            <person name="Tani A."/>
            <person name="Ola A."/>
            <person name="Ogura Y."/>
            <person name="Katsura K."/>
            <person name="Hayashi T."/>
        </authorList>
    </citation>
    <scope>NUCLEOTIDE SEQUENCE</scope>
    <source>
        <strain evidence="1">NBRC 103626</strain>
    </source>
</reference>
<proteinExistence type="predicted"/>
<gene>
    <name evidence="1" type="ORF">NBEOAGPD_3300</name>
</gene>